<sequence>MGQNGVLGDEYTFSTLTKVCGVVGDLGVGKCVKYGLVSDSVLMSSLMSMYGKCGGREDLCRVSEEMPKRRVLPWNVMLSRCAGEDGEKVFSFVKLDYSSRHEDPGSEVTLGGRIIPFTCETVSGRFDYGRELHCYIIRNEMNVDVDSSVHLDFCLIYMYSRRNKVSLARVIFDRMRFKNAFAWTAMMRGYLQNSDPDETVLIFREMLRHRVELNEVTLLTLLSTCSLVGGLSGVEQVHVKVYDHVCFSKRCNRVEFYNIGGMCNVLHGKGQEAVDLYEKMLTSGIKPNAISVVGVLSACSRSGLVEKGLDVYDKAISIYGIEPTMEMCSCMVDLLGRSDHETRVMVYNVLIKVEPENPSTYVLLSNLYASSKNWDYVANVRRKMNERSLKRLPGCSWITINSKTHSFVVADKAHPASDKIYEILNGLILDF</sequence>
<gene>
    <name evidence="3" type="ORF">CTI12_AA107620</name>
</gene>
<evidence type="ECO:0000256" key="1">
    <source>
        <dbReference type="ARBA" id="ARBA00022737"/>
    </source>
</evidence>
<dbReference type="Pfam" id="PF20431">
    <property type="entry name" value="E_motif"/>
    <property type="match status" value="1"/>
</dbReference>
<dbReference type="EMBL" id="PKPP01000691">
    <property type="protein sequence ID" value="PWA89747.1"/>
    <property type="molecule type" value="Genomic_DNA"/>
</dbReference>
<comment type="caution">
    <text evidence="3">The sequence shown here is derived from an EMBL/GenBank/DDBJ whole genome shotgun (WGS) entry which is preliminary data.</text>
</comment>
<dbReference type="InterPro" id="IPR046848">
    <property type="entry name" value="E_motif"/>
</dbReference>
<dbReference type="InterPro" id="IPR002885">
    <property type="entry name" value="PPR_rpt"/>
</dbReference>
<accession>A0A2U1PVK6</accession>
<feature type="repeat" description="PPR" evidence="2">
    <location>
        <begin position="39"/>
        <end position="73"/>
    </location>
</feature>
<dbReference type="InterPro" id="IPR046849">
    <property type="entry name" value="E2_motif"/>
</dbReference>
<proteinExistence type="predicted"/>
<dbReference type="PANTHER" id="PTHR47926:SF347">
    <property type="entry name" value="PENTATRICOPEPTIDE REPEAT-CONTAINING PROTEIN"/>
    <property type="match status" value="1"/>
</dbReference>
<dbReference type="Proteomes" id="UP000245207">
    <property type="component" value="Unassembled WGS sequence"/>
</dbReference>
<evidence type="ECO:0000313" key="4">
    <source>
        <dbReference type="Proteomes" id="UP000245207"/>
    </source>
</evidence>
<dbReference type="GO" id="GO:0009451">
    <property type="term" value="P:RNA modification"/>
    <property type="evidence" value="ECO:0007669"/>
    <property type="project" value="InterPro"/>
</dbReference>
<evidence type="ECO:0000256" key="2">
    <source>
        <dbReference type="PROSITE-ProRule" id="PRU00708"/>
    </source>
</evidence>
<dbReference type="Pfam" id="PF13041">
    <property type="entry name" value="PPR_2"/>
    <property type="match status" value="1"/>
</dbReference>
<organism evidence="3 4">
    <name type="scientific">Artemisia annua</name>
    <name type="common">Sweet wormwood</name>
    <dbReference type="NCBI Taxonomy" id="35608"/>
    <lineage>
        <taxon>Eukaryota</taxon>
        <taxon>Viridiplantae</taxon>
        <taxon>Streptophyta</taxon>
        <taxon>Embryophyta</taxon>
        <taxon>Tracheophyta</taxon>
        <taxon>Spermatophyta</taxon>
        <taxon>Magnoliopsida</taxon>
        <taxon>eudicotyledons</taxon>
        <taxon>Gunneridae</taxon>
        <taxon>Pentapetalae</taxon>
        <taxon>asterids</taxon>
        <taxon>campanulids</taxon>
        <taxon>Asterales</taxon>
        <taxon>Asteraceae</taxon>
        <taxon>Asteroideae</taxon>
        <taxon>Anthemideae</taxon>
        <taxon>Artemisiinae</taxon>
        <taxon>Artemisia</taxon>
    </lineage>
</organism>
<dbReference type="AlphaFoldDB" id="A0A2U1PVK6"/>
<dbReference type="PANTHER" id="PTHR47926">
    <property type="entry name" value="PENTATRICOPEPTIDE REPEAT-CONTAINING PROTEIN"/>
    <property type="match status" value="1"/>
</dbReference>
<dbReference type="InterPro" id="IPR011990">
    <property type="entry name" value="TPR-like_helical_dom_sf"/>
</dbReference>
<dbReference type="OrthoDB" id="879807at2759"/>
<name>A0A2U1PVK6_ARTAN</name>
<reference evidence="3 4" key="1">
    <citation type="journal article" date="2018" name="Mol. Plant">
        <title>The genome of Artemisia annua provides insight into the evolution of Asteraceae family and artemisinin biosynthesis.</title>
        <authorList>
            <person name="Shen Q."/>
            <person name="Zhang L."/>
            <person name="Liao Z."/>
            <person name="Wang S."/>
            <person name="Yan T."/>
            <person name="Shi P."/>
            <person name="Liu M."/>
            <person name="Fu X."/>
            <person name="Pan Q."/>
            <person name="Wang Y."/>
            <person name="Lv Z."/>
            <person name="Lu X."/>
            <person name="Zhang F."/>
            <person name="Jiang W."/>
            <person name="Ma Y."/>
            <person name="Chen M."/>
            <person name="Hao X."/>
            <person name="Li L."/>
            <person name="Tang Y."/>
            <person name="Lv G."/>
            <person name="Zhou Y."/>
            <person name="Sun X."/>
            <person name="Brodelius P.E."/>
            <person name="Rose J.K.C."/>
            <person name="Tang K."/>
        </authorList>
    </citation>
    <scope>NUCLEOTIDE SEQUENCE [LARGE SCALE GENOMIC DNA]</scope>
    <source>
        <strain evidence="4">cv. Huhao1</strain>
        <tissue evidence="3">Leaf</tissue>
    </source>
</reference>
<protein>
    <submittedName>
        <fullName evidence="3">Tetratricopeptide-like helical domain-containing protein</fullName>
    </submittedName>
</protein>
<dbReference type="Pfam" id="PF01535">
    <property type="entry name" value="PPR"/>
    <property type="match status" value="3"/>
</dbReference>
<keyword evidence="4" id="KW-1185">Reference proteome</keyword>
<dbReference type="Gene3D" id="1.25.40.10">
    <property type="entry name" value="Tetratricopeptide repeat domain"/>
    <property type="match status" value="3"/>
</dbReference>
<evidence type="ECO:0000313" key="3">
    <source>
        <dbReference type="EMBL" id="PWA89747.1"/>
    </source>
</evidence>
<dbReference type="Pfam" id="PF20430">
    <property type="entry name" value="Eplus_motif"/>
    <property type="match status" value="1"/>
</dbReference>
<keyword evidence="1" id="KW-0677">Repeat</keyword>
<dbReference type="GO" id="GO:0003723">
    <property type="term" value="F:RNA binding"/>
    <property type="evidence" value="ECO:0007669"/>
    <property type="project" value="InterPro"/>
</dbReference>
<dbReference type="InterPro" id="IPR046960">
    <property type="entry name" value="PPR_At4g14850-like_plant"/>
</dbReference>
<dbReference type="PROSITE" id="PS51375">
    <property type="entry name" value="PPR"/>
    <property type="match status" value="2"/>
</dbReference>
<dbReference type="NCBIfam" id="TIGR00756">
    <property type="entry name" value="PPR"/>
    <property type="match status" value="1"/>
</dbReference>
<feature type="repeat" description="PPR" evidence="2">
    <location>
        <begin position="179"/>
        <end position="213"/>
    </location>
</feature>